<proteinExistence type="predicted"/>
<gene>
    <name evidence="1" type="ORF">E0F88_15970</name>
</gene>
<reference evidence="1 2" key="1">
    <citation type="submission" date="2019-03" db="EMBL/GenBank/DDBJ databases">
        <title>Dyadobacter AR-3-6 sp. nov., isolated from arctic soil.</title>
        <authorList>
            <person name="Chaudhary D.K."/>
        </authorList>
    </citation>
    <scope>NUCLEOTIDE SEQUENCE [LARGE SCALE GENOMIC DNA]</scope>
    <source>
        <strain evidence="1 2">AR-3-6</strain>
    </source>
</reference>
<dbReference type="RefSeq" id="WP_131959266.1">
    <property type="nucleotide sequence ID" value="NZ_SMFL01000005.1"/>
</dbReference>
<name>A0A4R5DUP2_9BACT</name>
<dbReference type="PROSITE" id="PS51257">
    <property type="entry name" value="PROKAR_LIPOPROTEIN"/>
    <property type="match status" value="1"/>
</dbReference>
<comment type="caution">
    <text evidence="1">The sequence shown here is derived from an EMBL/GenBank/DDBJ whole genome shotgun (WGS) entry which is preliminary data.</text>
</comment>
<organism evidence="1 2">
    <name type="scientific">Dyadobacter psychrotolerans</name>
    <dbReference type="NCBI Taxonomy" id="2541721"/>
    <lineage>
        <taxon>Bacteria</taxon>
        <taxon>Pseudomonadati</taxon>
        <taxon>Bacteroidota</taxon>
        <taxon>Cytophagia</taxon>
        <taxon>Cytophagales</taxon>
        <taxon>Spirosomataceae</taxon>
        <taxon>Dyadobacter</taxon>
    </lineage>
</organism>
<evidence type="ECO:0000313" key="1">
    <source>
        <dbReference type="EMBL" id="TDE14683.1"/>
    </source>
</evidence>
<evidence type="ECO:0000313" key="2">
    <source>
        <dbReference type="Proteomes" id="UP000294850"/>
    </source>
</evidence>
<sequence length="68" mass="7619">MKKTIIIVLISLSIISCGKESSPEGRFQLKAEALEIKLDSMQKQNDAILDTIHVINIRINNLEARKGK</sequence>
<dbReference type="EMBL" id="SMFL01000005">
    <property type="protein sequence ID" value="TDE14683.1"/>
    <property type="molecule type" value="Genomic_DNA"/>
</dbReference>
<protein>
    <submittedName>
        <fullName evidence="1">Uncharacterized protein</fullName>
    </submittedName>
</protein>
<dbReference type="Proteomes" id="UP000294850">
    <property type="component" value="Unassembled WGS sequence"/>
</dbReference>
<accession>A0A4R5DUP2</accession>
<keyword evidence="2" id="KW-1185">Reference proteome</keyword>
<dbReference type="OrthoDB" id="773231at2"/>
<dbReference type="AlphaFoldDB" id="A0A4R5DUP2"/>